<gene>
    <name evidence="2" type="ORF">FCN18_26915</name>
</gene>
<reference evidence="2 3" key="1">
    <citation type="journal article" date="2015" name="Antonie Van Leeuwenhoek">
        <title>Prauserella endophytica sp. nov., an endophytic actinobacterium isolated from Tamarix taklamakanensis.</title>
        <authorList>
            <person name="Liu J.M."/>
            <person name="Habden X."/>
            <person name="Guo L."/>
            <person name="Tuo L."/>
            <person name="Jiang Z.K."/>
            <person name="Liu S.W."/>
            <person name="Liu X.F."/>
            <person name="Chen L."/>
            <person name="Li R.F."/>
            <person name="Zhang Y.Q."/>
            <person name="Sun C.H."/>
        </authorList>
    </citation>
    <scope>NUCLEOTIDE SEQUENCE [LARGE SCALE GENOMIC DNA]</scope>
    <source>
        <strain evidence="2 3">CGMCC 4.7182</strain>
    </source>
</reference>
<proteinExistence type="predicted"/>
<dbReference type="InterPro" id="IPR034768">
    <property type="entry name" value="4FE4S_WBL"/>
</dbReference>
<dbReference type="PROSITE" id="PS51674">
    <property type="entry name" value="4FE4S_WBL"/>
    <property type="match status" value="1"/>
</dbReference>
<evidence type="ECO:0000313" key="2">
    <source>
        <dbReference type="EMBL" id="TKG65832.1"/>
    </source>
</evidence>
<evidence type="ECO:0000313" key="3">
    <source>
        <dbReference type="Proteomes" id="UP000309992"/>
    </source>
</evidence>
<comment type="caution">
    <text evidence="2">The sequence shown here is derived from an EMBL/GenBank/DDBJ whole genome shotgun (WGS) entry which is preliminary data.</text>
</comment>
<keyword evidence="3" id="KW-1185">Reference proteome</keyword>
<dbReference type="EMBL" id="SWMS01000017">
    <property type="protein sequence ID" value="TKG65832.1"/>
    <property type="molecule type" value="Genomic_DNA"/>
</dbReference>
<evidence type="ECO:0000259" key="1">
    <source>
        <dbReference type="PROSITE" id="PS51674"/>
    </source>
</evidence>
<name>A0ABY2RYR2_9PSEU</name>
<organism evidence="2 3">
    <name type="scientific">Prauserella endophytica</name>
    <dbReference type="NCBI Taxonomy" id="1592324"/>
    <lineage>
        <taxon>Bacteria</taxon>
        <taxon>Bacillati</taxon>
        <taxon>Actinomycetota</taxon>
        <taxon>Actinomycetes</taxon>
        <taxon>Pseudonocardiales</taxon>
        <taxon>Pseudonocardiaceae</taxon>
        <taxon>Prauserella</taxon>
        <taxon>Prauserella coralliicola group</taxon>
    </lineage>
</organism>
<accession>A0ABY2RYR2</accession>
<protein>
    <submittedName>
        <fullName evidence="2">WhiB family transcriptional regulator</fullName>
    </submittedName>
</protein>
<dbReference type="Pfam" id="PF02467">
    <property type="entry name" value="Whib"/>
    <property type="match status" value="1"/>
</dbReference>
<dbReference type="Proteomes" id="UP000309992">
    <property type="component" value="Unassembled WGS sequence"/>
</dbReference>
<feature type="domain" description="4Fe-4S Wbl-type" evidence="1">
    <location>
        <begin position="25"/>
        <end position="97"/>
    </location>
</feature>
<sequence length="117" mass="13055">MVNQDDYDEIAESLDYLADLPDDVLCEVVTRDGLCFWAFDRDGMPDLTGVPDPDRALAAAACAGCPVIQECLELELRAAGADTVGIWGALADTDRREVYRVWKWRHINRGVWGEELP</sequence>
<dbReference type="RefSeq" id="WP_113641836.1">
    <property type="nucleotide sequence ID" value="NZ_SWMS01000017.1"/>
</dbReference>